<dbReference type="InterPro" id="IPR043502">
    <property type="entry name" value="DNA/RNA_pol_sf"/>
</dbReference>
<dbReference type="PANTHER" id="PTHR41694:SF4">
    <property type="entry name" value="ENDOGENOUS RETROVIRUS GROUP K MEMBER 10 POL PROTEIN-RELATED"/>
    <property type="match status" value="1"/>
</dbReference>
<reference evidence="15 16" key="1">
    <citation type="submission" date="2018-07" db="EMBL/GenBank/DDBJ databases">
        <title>A high quality draft genome assembly of the barn swallow (H. rustica rustica).</title>
        <authorList>
            <person name="Formenti G."/>
            <person name="Chiara M."/>
            <person name="Poveda L."/>
            <person name="Francoijs K.-J."/>
            <person name="Bonisoli-Alquati A."/>
            <person name="Canova L."/>
            <person name="Gianfranceschi L."/>
            <person name="Horner D.S."/>
            <person name="Saino N."/>
        </authorList>
    </citation>
    <scope>NUCLEOTIDE SEQUENCE [LARGE SCALE GENOMIC DNA]</scope>
    <source>
        <strain evidence="15">Chelidonia</strain>
        <tissue evidence="15">Blood</tissue>
    </source>
</reference>
<gene>
    <name evidence="15" type="ORF">DUI87_01179</name>
</gene>
<keyword evidence="5" id="KW-0540">Nuclease</keyword>
<dbReference type="SUPFAM" id="SSF56672">
    <property type="entry name" value="DNA/RNA polymerases"/>
    <property type="match status" value="1"/>
</dbReference>
<dbReference type="GO" id="GO:0004523">
    <property type="term" value="F:RNA-DNA hybrid ribonuclease activity"/>
    <property type="evidence" value="ECO:0007669"/>
    <property type="project" value="UniProtKB-EC"/>
</dbReference>
<evidence type="ECO:0000256" key="12">
    <source>
        <dbReference type="SAM" id="SignalP"/>
    </source>
</evidence>
<dbReference type="InterPro" id="IPR001584">
    <property type="entry name" value="Integrase_cat-core"/>
</dbReference>
<evidence type="ECO:0000256" key="11">
    <source>
        <dbReference type="SAM" id="MobiDB-lite"/>
    </source>
</evidence>
<keyword evidence="6" id="KW-0255">Endonuclease</keyword>
<evidence type="ECO:0000313" key="16">
    <source>
        <dbReference type="Proteomes" id="UP000269221"/>
    </source>
</evidence>
<accession>A0A3M0LBC3</accession>
<dbReference type="Gene3D" id="3.30.420.10">
    <property type="entry name" value="Ribonuclease H-like superfamily/Ribonuclease H"/>
    <property type="match status" value="1"/>
</dbReference>
<evidence type="ECO:0000256" key="3">
    <source>
        <dbReference type="ARBA" id="ARBA00022679"/>
    </source>
</evidence>
<dbReference type="Pfam" id="PF00665">
    <property type="entry name" value="rve"/>
    <property type="match status" value="1"/>
</dbReference>
<evidence type="ECO:0000259" key="14">
    <source>
        <dbReference type="PROSITE" id="PS50994"/>
    </source>
</evidence>
<dbReference type="InterPro" id="IPR043128">
    <property type="entry name" value="Rev_trsase/Diguanyl_cyclase"/>
</dbReference>
<evidence type="ECO:0000259" key="13">
    <source>
        <dbReference type="PROSITE" id="PS50878"/>
    </source>
</evidence>
<feature type="domain" description="Integrase catalytic" evidence="14">
    <location>
        <begin position="215"/>
        <end position="324"/>
    </location>
</feature>
<dbReference type="OrthoDB" id="9222882at2759"/>
<dbReference type="GO" id="GO:0015074">
    <property type="term" value="P:DNA integration"/>
    <property type="evidence" value="ECO:0007669"/>
    <property type="project" value="InterPro"/>
</dbReference>
<evidence type="ECO:0000256" key="4">
    <source>
        <dbReference type="ARBA" id="ARBA00022695"/>
    </source>
</evidence>
<evidence type="ECO:0000256" key="2">
    <source>
        <dbReference type="ARBA" id="ARBA00012180"/>
    </source>
</evidence>
<dbReference type="GO" id="GO:0035613">
    <property type="term" value="F:RNA stem-loop binding"/>
    <property type="evidence" value="ECO:0007669"/>
    <property type="project" value="TreeGrafter"/>
</dbReference>
<evidence type="ECO:0000256" key="5">
    <source>
        <dbReference type="ARBA" id="ARBA00022722"/>
    </source>
</evidence>
<evidence type="ECO:0000256" key="9">
    <source>
        <dbReference type="ARBA" id="ARBA00022918"/>
    </source>
</evidence>
<keyword evidence="3" id="KW-0808">Transferase</keyword>
<feature type="region of interest" description="Disordered" evidence="11">
    <location>
        <begin position="38"/>
        <end position="61"/>
    </location>
</feature>
<proteinExistence type="inferred from homology"/>
<keyword evidence="9" id="KW-0695">RNA-directed DNA polymerase</keyword>
<sequence length="379" mass="41749">MVYPAVGGTPTGEGLSRGIHLWVTLVILSLAVYPTNGLPNPKEKTGKGTDPPEVHSEPTWDQVSKSRCQQLTVLNLHRDINGVLLQGMRNSPAICQRYVALALSGVRKQFPDAHFYHYMDDILVAAFTQDGLLRIQPQLLNALHSYGLQVSPEKGDSDLKSPRTLTPEMRQALEEVQQVVSTCQFYRIDPSVDVTVFITTPDLHPTGIIGHGVTNGVNPRGLKVVKIWQTDVTQIAEFGQQKDVHVSVDTFSSAMWASAHTGEKFCKVIAHWRQAFAILGIPSTVKTDNGPAYTSQKVLGEMHQPRVKVQVQNLTTKQWEGPYELIALGCGYACVSTILGYAGYLQGVFVLTCNCKGRIGPTGNLQTMTRTKVIKWMNL</sequence>
<dbReference type="EMBL" id="QRBI01000093">
    <property type="protein sequence ID" value="RMC20330.1"/>
    <property type="molecule type" value="Genomic_DNA"/>
</dbReference>
<evidence type="ECO:0000256" key="7">
    <source>
        <dbReference type="ARBA" id="ARBA00022801"/>
    </source>
</evidence>
<dbReference type="Proteomes" id="UP000269221">
    <property type="component" value="Unassembled WGS sequence"/>
</dbReference>
<name>A0A3M0LBC3_HIRRU</name>
<dbReference type="STRING" id="333673.A0A3M0LBC3"/>
<dbReference type="SUPFAM" id="SSF53098">
    <property type="entry name" value="Ribonuclease H-like"/>
    <property type="match status" value="1"/>
</dbReference>
<keyword evidence="12" id="KW-0732">Signal</keyword>
<dbReference type="InterPro" id="IPR012337">
    <property type="entry name" value="RNaseH-like_sf"/>
</dbReference>
<evidence type="ECO:0000256" key="8">
    <source>
        <dbReference type="ARBA" id="ARBA00022833"/>
    </source>
</evidence>
<dbReference type="PROSITE" id="PS50994">
    <property type="entry name" value="INTEGRASE"/>
    <property type="match status" value="1"/>
</dbReference>
<dbReference type="InterPro" id="IPR036397">
    <property type="entry name" value="RNaseH_sf"/>
</dbReference>
<feature type="chain" id="PRO_5018097584" description="ribonuclease H" evidence="12">
    <location>
        <begin position="38"/>
        <end position="379"/>
    </location>
</feature>
<dbReference type="EC" id="3.1.26.4" evidence="2"/>
<dbReference type="GO" id="GO:0003964">
    <property type="term" value="F:RNA-directed DNA polymerase activity"/>
    <property type="evidence" value="ECO:0007669"/>
    <property type="project" value="UniProtKB-KW"/>
</dbReference>
<evidence type="ECO:0000256" key="1">
    <source>
        <dbReference type="ARBA" id="ARBA00010879"/>
    </source>
</evidence>
<comment type="caution">
    <text evidence="15">The sequence shown here is derived from an EMBL/GenBank/DDBJ whole genome shotgun (WGS) entry which is preliminary data.</text>
</comment>
<feature type="signal peptide" evidence="12">
    <location>
        <begin position="1"/>
        <end position="37"/>
    </location>
</feature>
<dbReference type="Gene3D" id="3.30.70.270">
    <property type="match status" value="2"/>
</dbReference>
<evidence type="ECO:0000256" key="6">
    <source>
        <dbReference type="ARBA" id="ARBA00022759"/>
    </source>
</evidence>
<feature type="compositionally biased region" description="Basic and acidic residues" evidence="11">
    <location>
        <begin position="41"/>
        <end position="58"/>
    </location>
</feature>
<dbReference type="AlphaFoldDB" id="A0A3M0LBC3"/>
<organism evidence="15 16">
    <name type="scientific">Hirundo rustica rustica</name>
    <dbReference type="NCBI Taxonomy" id="333673"/>
    <lineage>
        <taxon>Eukaryota</taxon>
        <taxon>Metazoa</taxon>
        <taxon>Chordata</taxon>
        <taxon>Craniata</taxon>
        <taxon>Vertebrata</taxon>
        <taxon>Euteleostomi</taxon>
        <taxon>Archelosauria</taxon>
        <taxon>Archosauria</taxon>
        <taxon>Dinosauria</taxon>
        <taxon>Saurischia</taxon>
        <taxon>Theropoda</taxon>
        <taxon>Coelurosauria</taxon>
        <taxon>Aves</taxon>
        <taxon>Neognathae</taxon>
        <taxon>Neoaves</taxon>
        <taxon>Telluraves</taxon>
        <taxon>Australaves</taxon>
        <taxon>Passeriformes</taxon>
        <taxon>Sylvioidea</taxon>
        <taxon>Hirundinidae</taxon>
        <taxon>Hirundo</taxon>
    </lineage>
</organism>
<dbReference type="PANTHER" id="PTHR41694">
    <property type="entry name" value="ENDOGENOUS RETROVIRUS GROUP K MEMBER POL PROTEIN"/>
    <property type="match status" value="1"/>
</dbReference>
<keyword evidence="4" id="KW-0548">Nucleotidyltransferase</keyword>
<dbReference type="Pfam" id="PF00078">
    <property type="entry name" value="RVT_1"/>
    <property type="match status" value="1"/>
</dbReference>
<keyword evidence="7" id="KW-0378">Hydrolase</keyword>
<keyword evidence="10" id="KW-0511">Multifunctional enzyme</keyword>
<protein>
    <recommendedName>
        <fullName evidence="2">ribonuclease H</fullName>
        <ecNumber evidence="2">3.1.26.4</ecNumber>
    </recommendedName>
</protein>
<evidence type="ECO:0000313" key="15">
    <source>
        <dbReference type="EMBL" id="RMC20330.1"/>
    </source>
</evidence>
<feature type="domain" description="Reverse transcriptase" evidence="13">
    <location>
        <begin position="1"/>
        <end position="173"/>
    </location>
</feature>
<keyword evidence="16" id="KW-1185">Reference proteome</keyword>
<dbReference type="InterPro" id="IPR000477">
    <property type="entry name" value="RT_dom"/>
</dbReference>
<comment type="similarity">
    <text evidence="1">Belongs to the beta type-B retroviral polymerase family. HERV class-II K(HML-2) pol subfamily.</text>
</comment>
<keyword evidence="8" id="KW-0862">Zinc</keyword>
<evidence type="ECO:0000256" key="10">
    <source>
        <dbReference type="ARBA" id="ARBA00023268"/>
    </source>
</evidence>
<dbReference type="PROSITE" id="PS50878">
    <property type="entry name" value="RT_POL"/>
    <property type="match status" value="1"/>
</dbReference>